<reference evidence="1" key="1">
    <citation type="submission" date="2022-03" db="EMBL/GenBank/DDBJ databases">
        <authorList>
            <person name="Lindestad O."/>
        </authorList>
    </citation>
    <scope>NUCLEOTIDE SEQUENCE</scope>
</reference>
<dbReference type="InterPro" id="IPR029058">
    <property type="entry name" value="AB_hydrolase_fold"/>
</dbReference>
<dbReference type="InterPro" id="IPR008758">
    <property type="entry name" value="Peptidase_S28"/>
</dbReference>
<feature type="non-terminal residue" evidence="1">
    <location>
        <position position="1"/>
    </location>
</feature>
<dbReference type="EMBL" id="CAKXAJ010007391">
    <property type="protein sequence ID" value="CAH2210376.1"/>
    <property type="molecule type" value="Genomic_DNA"/>
</dbReference>
<evidence type="ECO:0000313" key="2">
    <source>
        <dbReference type="Proteomes" id="UP000838756"/>
    </source>
</evidence>
<sequence length="56" mass="6048">FDSVFVNAGAEWTNKVFGGLNIPAVRVAYVHGSVDPWHALGMTTTQDNDAPAIFIE</sequence>
<dbReference type="Gene3D" id="3.40.50.1820">
    <property type="entry name" value="alpha/beta hydrolase"/>
    <property type="match status" value="1"/>
</dbReference>
<proteinExistence type="predicted"/>
<keyword evidence="2" id="KW-1185">Reference proteome</keyword>
<dbReference type="AlphaFoldDB" id="A0A8S4QIP8"/>
<gene>
    <name evidence="1" type="primary">jg613</name>
    <name evidence="1" type="ORF">PAEG_LOCUS2282</name>
</gene>
<accession>A0A8S4QIP8</accession>
<name>A0A8S4QIP8_9NEOP</name>
<comment type="caution">
    <text evidence="1">The sequence shown here is derived from an EMBL/GenBank/DDBJ whole genome shotgun (WGS) entry which is preliminary data.</text>
</comment>
<dbReference type="Pfam" id="PF05577">
    <property type="entry name" value="Peptidase_S28"/>
    <property type="match status" value="1"/>
</dbReference>
<dbReference type="Proteomes" id="UP000838756">
    <property type="component" value="Unassembled WGS sequence"/>
</dbReference>
<protein>
    <submittedName>
        <fullName evidence="1">Jg613 protein</fullName>
    </submittedName>
</protein>
<organism evidence="1 2">
    <name type="scientific">Pararge aegeria aegeria</name>
    <dbReference type="NCBI Taxonomy" id="348720"/>
    <lineage>
        <taxon>Eukaryota</taxon>
        <taxon>Metazoa</taxon>
        <taxon>Ecdysozoa</taxon>
        <taxon>Arthropoda</taxon>
        <taxon>Hexapoda</taxon>
        <taxon>Insecta</taxon>
        <taxon>Pterygota</taxon>
        <taxon>Neoptera</taxon>
        <taxon>Endopterygota</taxon>
        <taxon>Lepidoptera</taxon>
        <taxon>Glossata</taxon>
        <taxon>Ditrysia</taxon>
        <taxon>Papilionoidea</taxon>
        <taxon>Nymphalidae</taxon>
        <taxon>Satyrinae</taxon>
        <taxon>Satyrini</taxon>
        <taxon>Parargina</taxon>
        <taxon>Pararge</taxon>
    </lineage>
</organism>
<dbReference type="GO" id="GO:0070008">
    <property type="term" value="F:serine-type exopeptidase activity"/>
    <property type="evidence" value="ECO:0007669"/>
    <property type="project" value="InterPro"/>
</dbReference>
<evidence type="ECO:0000313" key="1">
    <source>
        <dbReference type="EMBL" id="CAH2210376.1"/>
    </source>
</evidence>
<feature type="non-terminal residue" evidence="1">
    <location>
        <position position="56"/>
    </location>
</feature>
<dbReference type="OrthoDB" id="1735038at2759"/>
<dbReference type="GO" id="GO:0006508">
    <property type="term" value="P:proteolysis"/>
    <property type="evidence" value="ECO:0007669"/>
    <property type="project" value="InterPro"/>
</dbReference>